<dbReference type="Proteomes" id="UP000008694">
    <property type="component" value="Unassembled WGS sequence"/>
</dbReference>
<protein>
    <submittedName>
        <fullName evidence="3">Predicted protein</fullName>
    </submittedName>
</protein>
<dbReference type="HOGENOM" id="CLU_1697915_0_0_1"/>
<evidence type="ECO:0000256" key="2">
    <source>
        <dbReference type="SAM" id="SignalP"/>
    </source>
</evidence>
<feature type="chain" id="PRO_5003102941" evidence="2">
    <location>
        <begin position="19"/>
        <end position="155"/>
    </location>
</feature>
<evidence type="ECO:0000256" key="1">
    <source>
        <dbReference type="SAM" id="MobiDB-lite"/>
    </source>
</evidence>
<organism evidence="4">
    <name type="scientific">Arabidopsis lyrata subsp. lyrata</name>
    <name type="common">Lyre-leaved rock-cress</name>
    <dbReference type="NCBI Taxonomy" id="81972"/>
    <lineage>
        <taxon>Eukaryota</taxon>
        <taxon>Viridiplantae</taxon>
        <taxon>Streptophyta</taxon>
        <taxon>Embryophyta</taxon>
        <taxon>Tracheophyta</taxon>
        <taxon>Spermatophyta</taxon>
        <taxon>Magnoliopsida</taxon>
        <taxon>eudicotyledons</taxon>
        <taxon>Gunneridae</taxon>
        <taxon>Pentapetalae</taxon>
        <taxon>rosids</taxon>
        <taxon>malvids</taxon>
        <taxon>Brassicales</taxon>
        <taxon>Brassicaceae</taxon>
        <taxon>Camelineae</taxon>
        <taxon>Arabidopsis</taxon>
    </lineage>
</organism>
<feature type="compositionally biased region" description="Basic and acidic residues" evidence="1">
    <location>
        <begin position="87"/>
        <end position="101"/>
    </location>
</feature>
<evidence type="ECO:0000313" key="3">
    <source>
        <dbReference type="EMBL" id="EFH44478.1"/>
    </source>
</evidence>
<gene>
    <name evidence="3" type="ORF">ARALYDRAFT_658712</name>
</gene>
<dbReference type="EMBL" id="GL348719">
    <property type="protein sequence ID" value="EFH44478.1"/>
    <property type="molecule type" value="Genomic_DNA"/>
</dbReference>
<sequence>MSFLFVIVSVIKFMMLGTNKVMTCFLQEKYGYGGAVGVDKRSTSELQQQGNEAIEGPRRLNLNGGVRIQEPLNVTPLRTAVPSQADDTEKRKATASEKGKGHVTEAAVLKTAHANGLACPPAMEDYYTDPDGPLCLTPRVPIAGRITVVKEIWVI</sequence>
<accession>D7MAW5</accession>
<keyword evidence="2" id="KW-0732">Signal</keyword>
<dbReference type="AlphaFoldDB" id="D7MAW5"/>
<evidence type="ECO:0000313" key="4">
    <source>
        <dbReference type="Proteomes" id="UP000008694"/>
    </source>
</evidence>
<feature type="signal peptide" evidence="2">
    <location>
        <begin position="1"/>
        <end position="18"/>
    </location>
</feature>
<name>D7MAW5_ARALL</name>
<reference evidence="4" key="1">
    <citation type="journal article" date="2011" name="Nat. Genet.">
        <title>The Arabidopsis lyrata genome sequence and the basis of rapid genome size change.</title>
        <authorList>
            <person name="Hu T.T."/>
            <person name="Pattyn P."/>
            <person name="Bakker E.G."/>
            <person name="Cao J."/>
            <person name="Cheng J.-F."/>
            <person name="Clark R.M."/>
            <person name="Fahlgren N."/>
            <person name="Fawcett J.A."/>
            <person name="Grimwood J."/>
            <person name="Gundlach H."/>
            <person name="Haberer G."/>
            <person name="Hollister J.D."/>
            <person name="Ossowski S."/>
            <person name="Ottilar R.P."/>
            <person name="Salamov A.A."/>
            <person name="Schneeberger K."/>
            <person name="Spannagl M."/>
            <person name="Wang X."/>
            <person name="Yang L."/>
            <person name="Nasrallah M.E."/>
            <person name="Bergelson J."/>
            <person name="Carrington J.C."/>
            <person name="Gaut B.S."/>
            <person name="Schmutz J."/>
            <person name="Mayer K.F.X."/>
            <person name="Van de Peer Y."/>
            <person name="Grigoriev I.V."/>
            <person name="Nordborg M."/>
            <person name="Weigel D."/>
            <person name="Guo Y.-L."/>
        </authorList>
    </citation>
    <scope>NUCLEOTIDE SEQUENCE [LARGE SCALE GENOMIC DNA]</scope>
    <source>
        <strain evidence="4">cv. MN47</strain>
    </source>
</reference>
<dbReference type="Gramene" id="Al_scaffold_0007_2767">
    <property type="protein sequence ID" value="Al_scaffold_0007_2767"/>
    <property type="gene ID" value="Al_scaffold_0007_2767"/>
</dbReference>
<proteinExistence type="predicted"/>
<keyword evidence="4" id="KW-1185">Reference proteome</keyword>
<feature type="region of interest" description="Disordered" evidence="1">
    <location>
        <begin position="78"/>
        <end position="101"/>
    </location>
</feature>